<comment type="similarity">
    <text evidence="1">Belongs to the FAM47 family.</text>
</comment>
<dbReference type="InterPro" id="IPR032743">
    <property type="entry name" value="FAM47"/>
</dbReference>
<feature type="region of interest" description="Disordered" evidence="3">
    <location>
        <begin position="171"/>
        <end position="244"/>
    </location>
</feature>
<dbReference type="Pfam" id="PF14642">
    <property type="entry name" value="FAM47"/>
    <property type="match status" value="1"/>
</dbReference>
<comment type="caution">
    <text evidence="4">The sequence shown here is derived from an EMBL/GenBank/DDBJ whole genome shotgun (WGS) entry which is preliminary data.</text>
</comment>
<evidence type="ECO:0000313" key="4">
    <source>
        <dbReference type="EMBL" id="OWF43770.1"/>
    </source>
</evidence>
<feature type="coiled-coil region" evidence="2">
    <location>
        <begin position="409"/>
        <end position="436"/>
    </location>
</feature>
<protein>
    <submittedName>
        <fullName evidence="4">Protein FAM47E</fullName>
    </submittedName>
</protein>
<reference evidence="4 5" key="1">
    <citation type="journal article" date="2017" name="Nat. Ecol. Evol.">
        <title>Scallop genome provides insights into evolution of bilaterian karyotype and development.</title>
        <authorList>
            <person name="Wang S."/>
            <person name="Zhang J."/>
            <person name="Jiao W."/>
            <person name="Li J."/>
            <person name="Xun X."/>
            <person name="Sun Y."/>
            <person name="Guo X."/>
            <person name="Huan P."/>
            <person name="Dong B."/>
            <person name="Zhang L."/>
            <person name="Hu X."/>
            <person name="Sun X."/>
            <person name="Wang J."/>
            <person name="Zhao C."/>
            <person name="Wang Y."/>
            <person name="Wang D."/>
            <person name="Huang X."/>
            <person name="Wang R."/>
            <person name="Lv J."/>
            <person name="Li Y."/>
            <person name="Zhang Z."/>
            <person name="Liu B."/>
            <person name="Lu W."/>
            <person name="Hui Y."/>
            <person name="Liang J."/>
            <person name="Zhou Z."/>
            <person name="Hou R."/>
            <person name="Li X."/>
            <person name="Liu Y."/>
            <person name="Li H."/>
            <person name="Ning X."/>
            <person name="Lin Y."/>
            <person name="Zhao L."/>
            <person name="Xing Q."/>
            <person name="Dou J."/>
            <person name="Li Y."/>
            <person name="Mao J."/>
            <person name="Guo H."/>
            <person name="Dou H."/>
            <person name="Li T."/>
            <person name="Mu C."/>
            <person name="Jiang W."/>
            <person name="Fu Q."/>
            <person name="Fu X."/>
            <person name="Miao Y."/>
            <person name="Liu J."/>
            <person name="Yu Q."/>
            <person name="Li R."/>
            <person name="Liao H."/>
            <person name="Li X."/>
            <person name="Kong Y."/>
            <person name="Jiang Z."/>
            <person name="Chourrout D."/>
            <person name="Li R."/>
            <person name="Bao Z."/>
        </authorList>
    </citation>
    <scope>NUCLEOTIDE SEQUENCE [LARGE SCALE GENOMIC DNA]</scope>
    <source>
        <strain evidence="4 5">PY_sf001</strain>
    </source>
</reference>
<evidence type="ECO:0000313" key="5">
    <source>
        <dbReference type="Proteomes" id="UP000242188"/>
    </source>
</evidence>
<feature type="compositionally biased region" description="Basic and acidic residues" evidence="3">
    <location>
        <begin position="216"/>
        <end position="231"/>
    </location>
</feature>
<dbReference type="GO" id="GO:0045815">
    <property type="term" value="P:transcription initiation-coupled chromatin remodeling"/>
    <property type="evidence" value="ECO:0007669"/>
    <property type="project" value="TreeGrafter"/>
</dbReference>
<keyword evidence="5" id="KW-1185">Reference proteome</keyword>
<accession>A0A210Q4U8</accession>
<feature type="region of interest" description="Disordered" evidence="3">
    <location>
        <begin position="301"/>
        <end position="322"/>
    </location>
</feature>
<keyword evidence="2" id="KW-0175">Coiled coil</keyword>
<dbReference type="PANTHER" id="PTHR46449">
    <property type="entry name" value="ZGC:158260"/>
    <property type="match status" value="1"/>
</dbReference>
<evidence type="ECO:0000256" key="2">
    <source>
        <dbReference type="SAM" id="Coils"/>
    </source>
</evidence>
<feature type="compositionally biased region" description="Basic and acidic residues" evidence="3">
    <location>
        <begin position="181"/>
        <end position="202"/>
    </location>
</feature>
<sequence length="449" mass="51748">MAERKYDLALVNTLTDKKVRLHPWYKERLQTKLIKSLKPADTSKCLMGKDWLFLKDGLDDFRDGLPPPVQGDVFIKGSKGPGPNVKHSSENTRVVKQPAVRNRFSKHQICYSRLTPLQQQRRDHIDEIEYGLTQHPLALYPHLEESVNPELFEDIVDILDPEMNLDSEVGSLEDFDEEEDTFSKTDEDGDKISEADLDKAPETDETVVRNPYRWLPRKEEKEKKDKKKSSDRGQGSPSRGEHIEKVTKEFCDWVSSLGGEENNIEESTITSLFASGYETKPALSVPIHVVELTNVPQDLRSTAPGAQTQQTNKNIPPPEIKKENWSYTGKYEPSWVKFKYGSWYLDPKTWKMRKFVDPLMDPKEIKDMEMSEAKKRSKELNQEISISHGAKAFTEFMNRRDDRKPEFLVEVEDIQQKAAEEEARRLEAELAAKNKTFIYRKKADAVEAS</sequence>
<evidence type="ECO:0000256" key="3">
    <source>
        <dbReference type="SAM" id="MobiDB-lite"/>
    </source>
</evidence>
<dbReference type="GO" id="GO:0000785">
    <property type="term" value="C:chromatin"/>
    <property type="evidence" value="ECO:0007669"/>
    <property type="project" value="TreeGrafter"/>
</dbReference>
<proteinExistence type="inferred from homology"/>
<dbReference type="Proteomes" id="UP000242188">
    <property type="component" value="Unassembled WGS sequence"/>
</dbReference>
<feature type="compositionally biased region" description="Acidic residues" evidence="3">
    <location>
        <begin position="171"/>
        <end position="180"/>
    </location>
</feature>
<dbReference type="OrthoDB" id="6755972at2759"/>
<feature type="compositionally biased region" description="Polar residues" evidence="3">
    <location>
        <begin position="301"/>
        <end position="314"/>
    </location>
</feature>
<organism evidence="4 5">
    <name type="scientific">Mizuhopecten yessoensis</name>
    <name type="common">Japanese scallop</name>
    <name type="synonym">Patinopecten yessoensis</name>
    <dbReference type="NCBI Taxonomy" id="6573"/>
    <lineage>
        <taxon>Eukaryota</taxon>
        <taxon>Metazoa</taxon>
        <taxon>Spiralia</taxon>
        <taxon>Lophotrochozoa</taxon>
        <taxon>Mollusca</taxon>
        <taxon>Bivalvia</taxon>
        <taxon>Autobranchia</taxon>
        <taxon>Pteriomorphia</taxon>
        <taxon>Pectinida</taxon>
        <taxon>Pectinoidea</taxon>
        <taxon>Pectinidae</taxon>
        <taxon>Mizuhopecten</taxon>
    </lineage>
</organism>
<dbReference type="PANTHER" id="PTHR46449:SF5">
    <property type="entry name" value="FAMILY WITH SEQUENCE SIMILARITY 47 MEMBER E"/>
    <property type="match status" value="1"/>
</dbReference>
<dbReference type="EMBL" id="NEDP02004995">
    <property type="protein sequence ID" value="OWF43770.1"/>
    <property type="molecule type" value="Genomic_DNA"/>
</dbReference>
<gene>
    <name evidence="4" type="ORF">KP79_PYT12640</name>
</gene>
<dbReference type="AlphaFoldDB" id="A0A210Q4U8"/>
<name>A0A210Q4U8_MIZYE</name>
<evidence type="ECO:0000256" key="1">
    <source>
        <dbReference type="ARBA" id="ARBA00005277"/>
    </source>
</evidence>